<dbReference type="InterPro" id="IPR003018">
    <property type="entry name" value="GAF"/>
</dbReference>
<feature type="domain" description="GAF" evidence="1">
    <location>
        <begin position="28"/>
        <end position="179"/>
    </location>
</feature>
<name>A0ABY5AV41_9CYAN</name>
<sequence>MQDAHATSSKNSLISLSQTLQILREQESIDGLVTTTLAYLRREFNYALLWVGLYDRLSHRLQGVAGELTQEGQPKIPQQFALSPGDIMEQTVIQQSPVQVADLREEVRGGEWQALASRYGIQGTTVFPLCHRHLCFGVVVLGSHLWGDFPSVEQRSVLSMLFGELAMGFHQADLDEQRQRLKRPHEPLLEMMSQLQESQSLDHRLMTIVATTQQFLMPARTHIYWYDGDRELFWLRSREQAAYSGGQSVPRRTTRNGSQPGAAGEIPLAEFGGFYKTLCGNRLVAIGEAYSSLKADATTRLMAQIGARSLLAAPILSKGQLLGFLSVEGTEARIWREEEKDYIRGAAQLVAIATPLSHLQERMAEIEEDRHLTLALPEEGTNLDTYSQRLSRRLRDAPVLVFSADSQTNQIELLSVCPTASGWQAGESFPSLSFVDWQLLQHSEGAIALQLGEDFNETSTRGGGDMRLTSWQPLFIEAGVRSPLIANTEPGQLPKHFVVIAEPSERVWTESERELVTLASRQVGQILRSQAIQQKSQQNQKMVKGIRHSLDCLANAETWEAAEASHIQYLAQMLESSFVGLVTWEPGLKTGILSTLVEQEAYGISPGQEVSVKKERLLQKVLSHSGVFGPVAVDRLPAVSQAWLGPLQGLVLRAIGLQTFASSKGTGVIVVADSPQREWTERQVEVLELLAGQLAWGRRAVLLEKRLNRYRDRLDPLNWYKQHRLEELYRSIGLDIKQLTQLTDLTGGVANLEDDDSRARSVQQVRHQELLRHLSDSLNGAIHLLKYEQWRLQLKPEPISIVRLFARVLERVEPATAKRQIWMQVHRDQNVSLYADPAKFELVFVEVLLAACRRSPVGGRIDIWYHPVTAEGEAGTEFIELSVTDGGEVSPRILGAFQPAILSAPRNKRDALAASPLDRPPGLELIIFERLMRQMGGDFLIEKIEDGRIVSRLLVPRHS</sequence>
<gene>
    <name evidence="2" type="ORF">NEA10_09445</name>
</gene>
<accession>A0ABY5AV41</accession>
<dbReference type="Pfam" id="PF01590">
    <property type="entry name" value="GAF"/>
    <property type="match status" value="1"/>
</dbReference>
<organism evidence="2 3">
    <name type="scientific">Phormidium yuhuli AB48</name>
    <dbReference type="NCBI Taxonomy" id="2940671"/>
    <lineage>
        <taxon>Bacteria</taxon>
        <taxon>Bacillati</taxon>
        <taxon>Cyanobacteriota</taxon>
        <taxon>Cyanophyceae</taxon>
        <taxon>Oscillatoriophycideae</taxon>
        <taxon>Oscillatoriales</taxon>
        <taxon>Oscillatoriaceae</taxon>
        <taxon>Phormidium</taxon>
        <taxon>Phormidium yuhuli</taxon>
    </lineage>
</organism>
<dbReference type="SUPFAM" id="SSF55781">
    <property type="entry name" value="GAF domain-like"/>
    <property type="match status" value="2"/>
</dbReference>
<protein>
    <submittedName>
        <fullName evidence="2">GAF domain-containing protein</fullName>
    </submittedName>
</protein>
<dbReference type="RefSeq" id="WP_252665090.1">
    <property type="nucleotide sequence ID" value="NZ_CP098611.1"/>
</dbReference>
<dbReference type="InterPro" id="IPR036890">
    <property type="entry name" value="HATPase_C_sf"/>
</dbReference>
<dbReference type="SUPFAM" id="SSF55874">
    <property type="entry name" value="ATPase domain of HSP90 chaperone/DNA topoisomerase II/histidine kinase"/>
    <property type="match status" value="1"/>
</dbReference>
<proteinExistence type="predicted"/>
<feature type="domain" description="GAF" evidence="1">
    <location>
        <begin position="378"/>
        <end position="537"/>
    </location>
</feature>
<keyword evidence="3" id="KW-1185">Reference proteome</keyword>
<evidence type="ECO:0000259" key="1">
    <source>
        <dbReference type="SMART" id="SM00065"/>
    </source>
</evidence>
<evidence type="ECO:0000313" key="2">
    <source>
        <dbReference type="EMBL" id="USR92915.1"/>
    </source>
</evidence>
<dbReference type="Gene3D" id="3.30.450.40">
    <property type="match status" value="2"/>
</dbReference>
<dbReference type="SMART" id="SM00065">
    <property type="entry name" value="GAF"/>
    <property type="match status" value="3"/>
</dbReference>
<dbReference type="EMBL" id="CP098611">
    <property type="protein sequence ID" value="USR92915.1"/>
    <property type="molecule type" value="Genomic_DNA"/>
</dbReference>
<reference evidence="2" key="1">
    <citation type="submission" date="2022-06" db="EMBL/GenBank/DDBJ databases">
        <title>Genome sequence of Phormidium yuhuli AB48 isolated from an industrial photobioreactor environment.</title>
        <authorList>
            <person name="Qiu Y."/>
            <person name="Noonan A.J.C."/>
            <person name="Dofher K."/>
            <person name="Koch M."/>
            <person name="Kieft B."/>
            <person name="Lin X."/>
            <person name="Ziels R.M."/>
            <person name="Hallam S.J."/>
        </authorList>
    </citation>
    <scope>NUCLEOTIDE SEQUENCE</scope>
    <source>
        <strain evidence="2">AB48</strain>
    </source>
</reference>
<feature type="domain" description="GAF" evidence="1">
    <location>
        <begin position="200"/>
        <end position="364"/>
    </location>
</feature>
<evidence type="ECO:0000313" key="3">
    <source>
        <dbReference type="Proteomes" id="UP001056708"/>
    </source>
</evidence>
<dbReference type="Proteomes" id="UP001056708">
    <property type="component" value="Chromosome"/>
</dbReference>
<dbReference type="Gene3D" id="3.30.565.10">
    <property type="entry name" value="Histidine kinase-like ATPase, C-terminal domain"/>
    <property type="match status" value="1"/>
</dbReference>
<dbReference type="InterPro" id="IPR029016">
    <property type="entry name" value="GAF-like_dom_sf"/>
</dbReference>